<dbReference type="STRING" id="186116.SAMN05192569_10848"/>
<organism evidence="1 2">
    <name type="scientific">Parageobacillus thermantarcticus</name>
    <dbReference type="NCBI Taxonomy" id="186116"/>
    <lineage>
        <taxon>Bacteria</taxon>
        <taxon>Bacillati</taxon>
        <taxon>Bacillota</taxon>
        <taxon>Bacilli</taxon>
        <taxon>Bacillales</taxon>
        <taxon>Anoxybacillaceae</taxon>
        <taxon>Parageobacillus</taxon>
    </lineage>
</organism>
<keyword evidence="2" id="KW-1185">Reference proteome</keyword>
<name>A0A1I0TYL2_9BACL</name>
<proteinExistence type="predicted"/>
<dbReference type="AlphaFoldDB" id="A0A1I0TYL2"/>
<sequence>MGKLILVSFAPEIKPLENEENRSVGDTTAFQ</sequence>
<dbReference type="Proteomes" id="UP000198650">
    <property type="component" value="Unassembled WGS sequence"/>
</dbReference>
<protein>
    <submittedName>
        <fullName evidence="1">Uncharacterized protein</fullName>
    </submittedName>
</protein>
<dbReference type="EMBL" id="FOJS01000084">
    <property type="protein sequence ID" value="SFA56999.1"/>
    <property type="molecule type" value="Genomic_DNA"/>
</dbReference>
<reference evidence="2" key="1">
    <citation type="submission" date="2016-10" db="EMBL/GenBank/DDBJ databases">
        <authorList>
            <person name="Varghese N."/>
            <person name="Submissions S."/>
        </authorList>
    </citation>
    <scope>NUCLEOTIDE SEQUENCE [LARGE SCALE GENOMIC DNA]</scope>
    <source>
        <strain evidence="2">M1</strain>
    </source>
</reference>
<gene>
    <name evidence="1" type="ORF">SAMN05192569_10848</name>
</gene>
<evidence type="ECO:0000313" key="1">
    <source>
        <dbReference type="EMBL" id="SFA56999.1"/>
    </source>
</evidence>
<accession>A0A1I0TYL2</accession>
<evidence type="ECO:0000313" key="2">
    <source>
        <dbReference type="Proteomes" id="UP000198650"/>
    </source>
</evidence>